<dbReference type="PANTHER" id="PTHR12468">
    <property type="entry name" value="GPI MANNOSYLTRANSFERASE 2"/>
    <property type="match status" value="1"/>
</dbReference>
<name>A0ABV6MZM8_9PSEU</name>
<keyword evidence="9 10" id="KW-0472">Membrane</keyword>
<keyword evidence="6 10" id="KW-0812">Transmembrane</keyword>
<keyword evidence="5" id="KW-0808">Transferase</keyword>
<evidence type="ECO:0000313" key="11">
    <source>
        <dbReference type="EMBL" id="MFC0545778.1"/>
    </source>
</evidence>
<evidence type="ECO:0000256" key="6">
    <source>
        <dbReference type="ARBA" id="ARBA00022692"/>
    </source>
</evidence>
<evidence type="ECO:0000313" key="12">
    <source>
        <dbReference type="Proteomes" id="UP001589810"/>
    </source>
</evidence>
<evidence type="ECO:0000256" key="9">
    <source>
        <dbReference type="ARBA" id="ARBA00023136"/>
    </source>
</evidence>
<comment type="caution">
    <text evidence="11">The sequence shown here is derived from an EMBL/GenBank/DDBJ whole genome shotgun (WGS) entry which is preliminary data.</text>
</comment>
<dbReference type="EMBL" id="JBHLUD010000010">
    <property type="protein sequence ID" value="MFC0545778.1"/>
    <property type="molecule type" value="Genomic_DNA"/>
</dbReference>
<feature type="transmembrane region" description="Helical" evidence="10">
    <location>
        <begin position="334"/>
        <end position="350"/>
    </location>
</feature>
<feature type="transmembrane region" description="Helical" evidence="10">
    <location>
        <begin position="185"/>
        <end position="215"/>
    </location>
</feature>
<dbReference type="PANTHER" id="PTHR12468:SF2">
    <property type="entry name" value="GPI MANNOSYLTRANSFERASE 2"/>
    <property type="match status" value="1"/>
</dbReference>
<keyword evidence="7" id="KW-0256">Endoplasmic reticulum</keyword>
<evidence type="ECO:0000256" key="5">
    <source>
        <dbReference type="ARBA" id="ARBA00022679"/>
    </source>
</evidence>
<feature type="transmembrane region" description="Helical" evidence="10">
    <location>
        <begin position="357"/>
        <end position="377"/>
    </location>
</feature>
<comment type="subcellular location">
    <subcellularLocation>
        <location evidence="1">Endoplasmic reticulum membrane</location>
        <topology evidence="1">Multi-pass membrane protein</topology>
    </subcellularLocation>
</comment>
<evidence type="ECO:0000256" key="3">
    <source>
        <dbReference type="ARBA" id="ARBA00022502"/>
    </source>
</evidence>
<feature type="transmembrane region" description="Helical" evidence="10">
    <location>
        <begin position="285"/>
        <end position="303"/>
    </location>
</feature>
<evidence type="ECO:0000256" key="4">
    <source>
        <dbReference type="ARBA" id="ARBA00022676"/>
    </source>
</evidence>
<gene>
    <name evidence="11" type="ORF">ACFFH7_29975</name>
</gene>
<evidence type="ECO:0000256" key="8">
    <source>
        <dbReference type="ARBA" id="ARBA00022989"/>
    </source>
</evidence>
<feature type="transmembrane region" description="Helical" evidence="10">
    <location>
        <begin position="25"/>
        <end position="49"/>
    </location>
</feature>
<dbReference type="InterPro" id="IPR007315">
    <property type="entry name" value="PIG-V/Gpi18"/>
</dbReference>
<evidence type="ECO:0000256" key="10">
    <source>
        <dbReference type="SAM" id="Phobius"/>
    </source>
</evidence>
<dbReference type="Proteomes" id="UP001589810">
    <property type="component" value="Unassembled WGS sequence"/>
</dbReference>
<keyword evidence="4" id="KW-0328">Glycosyltransferase</keyword>
<protein>
    <recommendedName>
        <fullName evidence="13">Glycosyltransferase RgtA/B/C/D-like domain-containing protein</fullName>
    </recommendedName>
</protein>
<evidence type="ECO:0000256" key="1">
    <source>
        <dbReference type="ARBA" id="ARBA00004477"/>
    </source>
</evidence>
<feature type="transmembrane region" description="Helical" evidence="10">
    <location>
        <begin position="114"/>
        <end position="135"/>
    </location>
</feature>
<comment type="pathway">
    <text evidence="2">Glycolipid biosynthesis; glycosylphosphatidylinositol-anchor biosynthesis.</text>
</comment>
<evidence type="ECO:0000256" key="7">
    <source>
        <dbReference type="ARBA" id="ARBA00022824"/>
    </source>
</evidence>
<evidence type="ECO:0000256" key="2">
    <source>
        <dbReference type="ARBA" id="ARBA00004687"/>
    </source>
</evidence>
<reference evidence="11 12" key="1">
    <citation type="submission" date="2024-09" db="EMBL/GenBank/DDBJ databases">
        <authorList>
            <person name="Sun Q."/>
            <person name="Mori K."/>
        </authorList>
    </citation>
    <scope>NUCLEOTIDE SEQUENCE [LARGE SCALE GENOMIC DNA]</scope>
    <source>
        <strain evidence="11 12">TBRC 1432</strain>
    </source>
</reference>
<evidence type="ECO:0008006" key="13">
    <source>
        <dbReference type="Google" id="ProtNLM"/>
    </source>
</evidence>
<dbReference type="RefSeq" id="WP_273943690.1">
    <property type="nucleotide sequence ID" value="NZ_CP097263.1"/>
</dbReference>
<feature type="transmembrane region" description="Helical" evidence="10">
    <location>
        <begin position="310"/>
        <end position="328"/>
    </location>
</feature>
<keyword evidence="8 10" id="KW-1133">Transmembrane helix</keyword>
<feature type="transmembrane region" description="Helical" evidence="10">
    <location>
        <begin position="142"/>
        <end position="165"/>
    </location>
</feature>
<keyword evidence="3" id="KW-0337">GPI-anchor biosynthesis</keyword>
<feature type="transmembrane region" description="Helical" evidence="10">
    <location>
        <begin position="222"/>
        <end position="241"/>
    </location>
</feature>
<organism evidence="11 12">
    <name type="scientific">Kutzneria chonburiensis</name>
    <dbReference type="NCBI Taxonomy" id="1483604"/>
    <lineage>
        <taxon>Bacteria</taxon>
        <taxon>Bacillati</taxon>
        <taxon>Actinomycetota</taxon>
        <taxon>Actinomycetes</taxon>
        <taxon>Pseudonocardiales</taxon>
        <taxon>Pseudonocardiaceae</taxon>
        <taxon>Kutzneria</taxon>
    </lineage>
</organism>
<keyword evidence="12" id="KW-1185">Reference proteome</keyword>
<sequence length="383" mass="40519">MTTELLAPDLAVPAENRLHRMARHVLAPAGVYLAVRLLGVAILAVLAAVHDRNVLDVLKAWDGDWYLSIARDGYAVNFTGKVDAAGHFDADTTLAFFPGYPLVVGMLGRLTDTALPLVGVVASLIAGLFAAYGIVRLPKDRGVGLITVALFASTPMAVTLSMVYSEALFSALAAWTLVGVMERRWWLAASCCAAAGLVRPSAGVLILIVFVAVIVYGQTTKAWLAAAVCPLGLVAWLGWVANRTGSLTGWFEVQKAGWGTAFDFGANTWQFVRTVLTTDSSVMETANMLVVLGAIVLCVVGVVRKLPWPLIAYGIGLVVMTAGSSGVTYSKMRLLVPAFTLLIPVAIGLARRRSGTVLAVLVASALLSGWIGAYALTGWKYAI</sequence>
<proteinExistence type="predicted"/>
<accession>A0ABV6MZM8</accession>